<dbReference type="SMART" id="SM00213">
    <property type="entry name" value="UBQ"/>
    <property type="match status" value="1"/>
</dbReference>
<dbReference type="EMBL" id="ASPP01012510">
    <property type="protein sequence ID" value="ETO20541.1"/>
    <property type="molecule type" value="Genomic_DNA"/>
</dbReference>
<dbReference type="SUPFAM" id="SSF54236">
    <property type="entry name" value="Ubiquitin-like"/>
    <property type="match status" value="1"/>
</dbReference>
<feature type="domain" description="Ubiquitin-like" evidence="2">
    <location>
        <begin position="72"/>
        <end position="148"/>
    </location>
</feature>
<name>X6N3A1_RETFI</name>
<dbReference type="PANTHER" id="PTHR14557:SF5">
    <property type="entry name" value="UBIQUITIN-LIKE DOMAIN-CONTAINING PROTEIN"/>
    <property type="match status" value="1"/>
</dbReference>
<dbReference type="InterPro" id="IPR029071">
    <property type="entry name" value="Ubiquitin-like_domsf"/>
</dbReference>
<dbReference type="AlphaFoldDB" id="X6N3A1"/>
<dbReference type="OrthoDB" id="161999at2759"/>
<keyword evidence="4" id="KW-1185">Reference proteome</keyword>
<dbReference type="Proteomes" id="UP000023152">
    <property type="component" value="Unassembled WGS sequence"/>
</dbReference>
<accession>X6N3A1</accession>
<evidence type="ECO:0000313" key="4">
    <source>
        <dbReference type="Proteomes" id="UP000023152"/>
    </source>
</evidence>
<sequence>MNNRIETRPLLGNKEESGSDDTNEAKSEYVKRERIGKNTISVTVLKHNGECHSAHPSINESQPQPNEKEPLLKVTLLQVGKDRKVVTVNPNWTILHFKLTHFSTEIVTKKQNVRLIYQGELLENNRKLSEYRIKNEGFIHVAISDSHGAQSRGDWRSVIEALPNNCRADGFYSDEELARILQEREQQIAMDDENDVPLLPPIIHNPREDTQDFVCGIWVFLFIMCNRRYARSSRFRYGALLGAMINLIAEIFTSQSSTRDQLNN</sequence>
<dbReference type="Pfam" id="PF00240">
    <property type="entry name" value="ubiquitin"/>
    <property type="match status" value="1"/>
</dbReference>
<evidence type="ECO:0000259" key="2">
    <source>
        <dbReference type="PROSITE" id="PS50053"/>
    </source>
</evidence>
<protein>
    <submittedName>
        <fullName evidence="3">HLA-B associated transcript-3-like isoform 2</fullName>
    </submittedName>
</protein>
<gene>
    <name evidence="3" type="ORF">RFI_16676</name>
</gene>
<evidence type="ECO:0000256" key="1">
    <source>
        <dbReference type="SAM" id="MobiDB-lite"/>
    </source>
</evidence>
<dbReference type="Gene3D" id="3.10.20.90">
    <property type="entry name" value="Phosphatidylinositol 3-kinase Catalytic Subunit, Chain A, domain 1"/>
    <property type="match status" value="1"/>
</dbReference>
<dbReference type="PROSITE" id="PS50053">
    <property type="entry name" value="UBIQUITIN_2"/>
    <property type="match status" value="1"/>
</dbReference>
<dbReference type="InterPro" id="IPR000626">
    <property type="entry name" value="Ubiquitin-like_dom"/>
</dbReference>
<evidence type="ECO:0000313" key="3">
    <source>
        <dbReference type="EMBL" id="ETO20541.1"/>
    </source>
</evidence>
<comment type="caution">
    <text evidence="3">The sequence shown here is derived from an EMBL/GenBank/DDBJ whole genome shotgun (WGS) entry which is preliminary data.</text>
</comment>
<feature type="region of interest" description="Disordered" evidence="1">
    <location>
        <begin position="1"/>
        <end position="32"/>
    </location>
</feature>
<dbReference type="PANTHER" id="PTHR14557">
    <property type="entry name" value="PROTEIN C7ORF21"/>
    <property type="match status" value="1"/>
</dbReference>
<dbReference type="CDD" id="cd17057">
    <property type="entry name" value="Ubl_TMUB1_like"/>
    <property type="match status" value="1"/>
</dbReference>
<reference evidence="3 4" key="1">
    <citation type="journal article" date="2013" name="Curr. Biol.">
        <title>The Genome of the Foraminiferan Reticulomyxa filosa.</title>
        <authorList>
            <person name="Glockner G."/>
            <person name="Hulsmann N."/>
            <person name="Schleicher M."/>
            <person name="Noegel A.A."/>
            <person name="Eichinger L."/>
            <person name="Gallinger C."/>
            <person name="Pawlowski J."/>
            <person name="Sierra R."/>
            <person name="Euteneuer U."/>
            <person name="Pillet L."/>
            <person name="Moustafa A."/>
            <person name="Platzer M."/>
            <person name="Groth M."/>
            <person name="Szafranski K."/>
            <person name="Schliwa M."/>
        </authorList>
    </citation>
    <scope>NUCLEOTIDE SEQUENCE [LARGE SCALE GENOMIC DNA]</scope>
</reference>
<dbReference type="InterPro" id="IPR040352">
    <property type="entry name" value="TMUB1/2"/>
</dbReference>
<dbReference type="GO" id="GO:0036503">
    <property type="term" value="P:ERAD pathway"/>
    <property type="evidence" value="ECO:0007669"/>
    <property type="project" value="InterPro"/>
</dbReference>
<proteinExistence type="predicted"/>
<organism evidence="3 4">
    <name type="scientific">Reticulomyxa filosa</name>
    <dbReference type="NCBI Taxonomy" id="46433"/>
    <lineage>
        <taxon>Eukaryota</taxon>
        <taxon>Sar</taxon>
        <taxon>Rhizaria</taxon>
        <taxon>Retaria</taxon>
        <taxon>Foraminifera</taxon>
        <taxon>Monothalamids</taxon>
        <taxon>Reticulomyxidae</taxon>
        <taxon>Reticulomyxa</taxon>
    </lineage>
</organism>
<feature type="compositionally biased region" description="Basic and acidic residues" evidence="1">
    <location>
        <begin position="13"/>
        <end position="32"/>
    </location>
</feature>